<accession>A0ACC2V3M6</accession>
<keyword evidence="2" id="KW-1185">Reference proteome</keyword>
<sequence>MSFPRHRSEYGTFNDADTRPQAPLHLHTLPKGHGPASSSSRISTAYSLSSLEYAPAFVKAVGEYDELGRRVGDGFDDDGVGKGKGKRKEGEALAFWRGLDLAPREALSSTSSTPHRSQDTNAAESPRSPPQVATTRPIPQQSEKTPDSAPLARPLVVPREQWFIRKALLAKAQREQETVAAGSSNTDRRHASSTAGTESPAAAAGSGTTTPAATRGSTPSLASLLSTSLPPPPTATNGNAGQEEIEAYHLPAYFHLKPNNKGWQVLRKIGWDESGGLGRSEEGQGSVERTQTGRDAIGGQVKQESGLRDGKAKSKAAEDAVIDLTLDSCSDSDGEITRADVTTMHEKFGQDILAACNPTSSSRNHASGSGAGRTAPVATYFKTDMRGIGAVSAAEQKRNLVRPSSSLAASSSSPSSSTLASAAGKRKRVTHTNDEILAVAREKRRTGEGLMGEEKVAFDMKKAKRDVKVDRKERQKWREIINM</sequence>
<comment type="caution">
    <text evidence="1">The sequence shown here is derived from an EMBL/GenBank/DDBJ whole genome shotgun (WGS) entry which is preliminary data.</text>
</comment>
<proteinExistence type="predicted"/>
<gene>
    <name evidence="1" type="ORF">QFC21_006321</name>
</gene>
<reference evidence="1" key="1">
    <citation type="submission" date="2023-04" db="EMBL/GenBank/DDBJ databases">
        <title>Draft Genome sequencing of Naganishia species isolated from polar environments using Oxford Nanopore Technology.</title>
        <authorList>
            <person name="Leo P."/>
            <person name="Venkateswaran K."/>
        </authorList>
    </citation>
    <scope>NUCLEOTIDE SEQUENCE</scope>
    <source>
        <strain evidence="1">MNA-CCFEE 5423</strain>
    </source>
</reference>
<name>A0ACC2V3M6_9TREE</name>
<evidence type="ECO:0000313" key="2">
    <source>
        <dbReference type="Proteomes" id="UP001227268"/>
    </source>
</evidence>
<evidence type="ECO:0000313" key="1">
    <source>
        <dbReference type="EMBL" id="KAJ9093725.1"/>
    </source>
</evidence>
<dbReference type="EMBL" id="JASBWT010000029">
    <property type="protein sequence ID" value="KAJ9093725.1"/>
    <property type="molecule type" value="Genomic_DNA"/>
</dbReference>
<protein>
    <submittedName>
        <fullName evidence="1">Uncharacterized protein</fullName>
    </submittedName>
</protein>
<organism evidence="1 2">
    <name type="scientific">Naganishia friedmannii</name>
    <dbReference type="NCBI Taxonomy" id="89922"/>
    <lineage>
        <taxon>Eukaryota</taxon>
        <taxon>Fungi</taxon>
        <taxon>Dikarya</taxon>
        <taxon>Basidiomycota</taxon>
        <taxon>Agaricomycotina</taxon>
        <taxon>Tremellomycetes</taxon>
        <taxon>Filobasidiales</taxon>
        <taxon>Filobasidiaceae</taxon>
        <taxon>Naganishia</taxon>
    </lineage>
</organism>
<dbReference type="Proteomes" id="UP001227268">
    <property type="component" value="Unassembled WGS sequence"/>
</dbReference>